<evidence type="ECO:0000313" key="4">
    <source>
        <dbReference type="Proteomes" id="UP000199623"/>
    </source>
</evidence>
<gene>
    <name evidence="3" type="ORF">SAMN05216553_10589</name>
</gene>
<evidence type="ECO:0000313" key="3">
    <source>
        <dbReference type="EMBL" id="SDG05277.1"/>
    </source>
</evidence>
<dbReference type="AlphaFoldDB" id="A0A1G7R3G9"/>
<accession>A0A1G7R3G9</accession>
<feature type="compositionally biased region" description="Pro residues" evidence="1">
    <location>
        <begin position="193"/>
        <end position="202"/>
    </location>
</feature>
<evidence type="ECO:0000259" key="2">
    <source>
        <dbReference type="Pfam" id="PF12973"/>
    </source>
</evidence>
<protein>
    <submittedName>
        <fullName evidence="3">ChrR Cupin-like domain-containing protein</fullName>
    </submittedName>
</protein>
<dbReference type="SUPFAM" id="SSF51182">
    <property type="entry name" value="RmlC-like cupins"/>
    <property type="match status" value="2"/>
</dbReference>
<sequence length="222" mass="23703">MRPYVSLPRALADAEGVEGPRVLTQDPESGCTTMLWSLPANTVAELGVPGYDAEYFLVSGRLCDRSGTSWPEHAYRTVRASGSLAVSAAEPAVLLRRTLPATAEPMDELEIDPRERSWVEVAGGNGGAGLARLPLRWQVGRGDCSLLVRFEPGWVSPHGRHAHSTFEECLVLTGTIETDTETSGPGSYVCKPPGTPQSPPRAPGGALVWISHGGAMDFRPVT</sequence>
<dbReference type="InterPro" id="IPR014710">
    <property type="entry name" value="RmlC-like_jellyroll"/>
</dbReference>
<name>A0A1G7R3G9_9PSEU</name>
<dbReference type="Pfam" id="PF12973">
    <property type="entry name" value="Cupin_7"/>
    <property type="match status" value="1"/>
</dbReference>
<reference evidence="4" key="1">
    <citation type="submission" date="2016-10" db="EMBL/GenBank/DDBJ databases">
        <authorList>
            <person name="Varghese N."/>
            <person name="Submissions S."/>
        </authorList>
    </citation>
    <scope>NUCLEOTIDE SEQUENCE [LARGE SCALE GENOMIC DNA]</scope>
    <source>
        <strain evidence="4">CGMCC 4.3506</strain>
    </source>
</reference>
<dbReference type="Gene3D" id="2.60.120.10">
    <property type="entry name" value="Jelly Rolls"/>
    <property type="match status" value="1"/>
</dbReference>
<dbReference type="Proteomes" id="UP000199623">
    <property type="component" value="Unassembled WGS sequence"/>
</dbReference>
<dbReference type="STRING" id="200378.SAMN05216553_10589"/>
<feature type="domain" description="ChrR-like cupin" evidence="2">
    <location>
        <begin position="111"/>
        <end position="211"/>
    </location>
</feature>
<organism evidence="3 4">
    <name type="scientific">Lentzea fradiae</name>
    <dbReference type="NCBI Taxonomy" id="200378"/>
    <lineage>
        <taxon>Bacteria</taxon>
        <taxon>Bacillati</taxon>
        <taxon>Actinomycetota</taxon>
        <taxon>Actinomycetes</taxon>
        <taxon>Pseudonocardiales</taxon>
        <taxon>Pseudonocardiaceae</taxon>
        <taxon>Lentzea</taxon>
    </lineage>
</organism>
<keyword evidence="4" id="KW-1185">Reference proteome</keyword>
<dbReference type="InterPro" id="IPR025979">
    <property type="entry name" value="ChrR-like_cupin_dom"/>
</dbReference>
<dbReference type="EMBL" id="FNCC01000005">
    <property type="protein sequence ID" value="SDG05277.1"/>
    <property type="molecule type" value="Genomic_DNA"/>
</dbReference>
<evidence type="ECO:0000256" key="1">
    <source>
        <dbReference type="SAM" id="MobiDB-lite"/>
    </source>
</evidence>
<dbReference type="RefSeq" id="WP_143035915.1">
    <property type="nucleotide sequence ID" value="NZ_FNCC01000005.1"/>
</dbReference>
<dbReference type="InterPro" id="IPR011051">
    <property type="entry name" value="RmlC_Cupin_sf"/>
</dbReference>
<proteinExistence type="predicted"/>
<dbReference type="OrthoDB" id="9793147at2"/>
<feature type="region of interest" description="Disordered" evidence="1">
    <location>
        <begin position="180"/>
        <end position="204"/>
    </location>
</feature>